<comment type="caution">
    <text evidence="9">The sequence shown here is derived from an EMBL/GenBank/DDBJ whole genome shotgun (WGS) entry which is preliminary data.</text>
</comment>
<feature type="transmembrane region" description="Helical" evidence="8">
    <location>
        <begin position="375"/>
        <end position="393"/>
    </location>
</feature>
<dbReference type="SMART" id="SM00679">
    <property type="entry name" value="CTNS"/>
    <property type="match status" value="2"/>
</dbReference>
<evidence type="ECO:0000256" key="2">
    <source>
        <dbReference type="ARBA" id="ARBA00022692"/>
    </source>
</evidence>
<evidence type="ECO:0000256" key="4">
    <source>
        <dbReference type="ARBA" id="ARBA00023136"/>
    </source>
</evidence>
<dbReference type="Gene3D" id="1.20.1280.290">
    <property type="match status" value="2"/>
</dbReference>
<organism evidence="9 10">
    <name type="scientific">Rhizoctonia solani</name>
    <dbReference type="NCBI Taxonomy" id="456999"/>
    <lineage>
        <taxon>Eukaryota</taxon>
        <taxon>Fungi</taxon>
        <taxon>Dikarya</taxon>
        <taxon>Basidiomycota</taxon>
        <taxon>Agaricomycotina</taxon>
        <taxon>Agaricomycetes</taxon>
        <taxon>Cantharellales</taxon>
        <taxon>Ceratobasidiaceae</taxon>
        <taxon>Rhizoctonia</taxon>
    </lineage>
</organism>
<feature type="compositionally biased region" description="Pro residues" evidence="7">
    <location>
        <begin position="318"/>
        <end position="327"/>
    </location>
</feature>
<feature type="compositionally biased region" description="Basic and acidic residues" evidence="7">
    <location>
        <begin position="185"/>
        <end position="208"/>
    </location>
</feature>
<protein>
    <submittedName>
        <fullName evidence="9">Uncharacterized protein</fullName>
    </submittedName>
</protein>
<dbReference type="AlphaFoldDB" id="A0A8H2WS35"/>
<keyword evidence="2 8" id="KW-0812">Transmembrane</keyword>
<accession>A0A8H2WS35</accession>
<dbReference type="PANTHER" id="PTHR16201">
    <property type="entry name" value="SEVEN TRANSMEMBRANE PROTEIN 1-RELATED"/>
    <property type="match status" value="1"/>
</dbReference>
<keyword evidence="4 8" id="KW-0472">Membrane</keyword>
<dbReference type="Proteomes" id="UP000663843">
    <property type="component" value="Unassembled WGS sequence"/>
</dbReference>
<dbReference type="FunFam" id="1.20.1280.290:FF:000009">
    <property type="entry name" value="PQ loop repeat family protein"/>
    <property type="match status" value="1"/>
</dbReference>
<proteinExistence type="inferred from homology"/>
<reference evidence="9" key="1">
    <citation type="submission" date="2021-01" db="EMBL/GenBank/DDBJ databases">
        <authorList>
            <person name="Kaushik A."/>
        </authorList>
    </citation>
    <scope>NUCLEOTIDE SEQUENCE</scope>
    <source>
        <strain evidence="9">AG2-2IIIB</strain>
    </source>
</reference>
<dbReference type="GO" id="GO:0000329">
    <property type="term" value="C:fungal-type vacuole membrane"/>
    <property type="evidence" value="ECO:0007669"/>
    <property type="project" value="TreeGrafter"/>
</dbReference>
<evidence type="ECO:0000256" key="8">
    <source>
        <dbReference type="SAM" id="Phobius"/>
    </source>
</evidence>
<evidence type="ECO:0000256" key="5">
    <source>
        <dbReference type="ARBA" id="ARBA00038039"/>
    </source>
</evidence>
<dbReference type="Pfam" id="PF04193">
    <property type="entry name" value="PQ-loop"/>
    <property type="match status" value="2"/>
</dbReference>
<dbReference type="GO" id="GO:0015174">
    <property type="term" value="F:basic amino acid transmembrane transporter activity"/>
    <property type="evidence" value="ECO:0007669"/>
    <property type="project" value="TreeGrafter"/>
</dbReference>
<evidence type="ECO:0000256" key="7">
    <source>
        <dbReference type="SAM" id="MobiDB-lite"/>
    </source>
</evidence>
<dbReference type="PANTHER" id="PTHR16201:SF34">
    <property type="entry name" value="LYSOSOMAL AMINO ACID TRANSPORTER 1"/>
    <property type="match status" value="1"/>
</dbReference>
<feature type="region of interest" description="Disordered" evidence="7">
    <location>
        <begin position="449"/>
        <end position="488"/>
    </location>
</feature>
<evidence type="ECO:0000313" key="10">
    <source>
        <dbReference type="Proteomes" id="UP000663843"/>
    </source>
</evidence>
<dbReference type="EMBL" id="CAJMWT010001455">
    <property type="protein sequence ID" value="CAE6403124.1"/>
    <property type="molecule type" value="Genomic_DNA"/>
</dbReference>
<name>A0A8H2WS35_9AGAM</name>
<comment type="similarity">
    <text evidence="5">Belongs to the laat-1 family.</text>
</comment>
<evidence type="ECO:0000313" key="9">
    <source>
        <dbReference type="EMBL" id="CAE6403124.1"/>
    </source>
</evidence>
<comment type="subcellular location">
    <subcellularLocation>
        <location evidence="1">Membrane</location>
        <topology evidence="1">Multi-pass membrane protein</topology>
    </subcellularLocation>
</comment>
<evidence type="ECO:0000256" key="6">
    <source>
        <dbReference type="ARBA" id="ARBA00050768"/>
    </source>
</evidence>
<feature type="region of interest" description="Disordered" evidence="7">
    <location>
        <begin position="155"/>
        <end position="239"/>
    </location>
</feature>
<keyword evidence="3 8" id="KW-1133">Transmembrane helix</keyword>
<feature type="region of interest" description="Disordered" evidence="7">
    <location>
        <begin position="314"/>
        <end position="335"/>
    </location>
</feature>
<evidence type="ECO:0000256" key="1">
    <source>
        <dbReference type="ARBA" id="ARBA00004141"/>
    </source>
</evidence>
<evidence type="ECO:0000256" key="3">
    <source>
        <dbReference type="ARBA" id="ARBA00022989"/>
    </source>
</evidence>
<feature type="compositionally biased region" description="Polar residues" evidence="7">
    <location>
        <begin position="474"/>
        <end position="483"/>
    </location>
</feature>
<feature type="transmembrane region" description="Helical" evidence="8">
    <location>
        <begin position="413"/>
        <end position="436"/>
    </location>
</feature>
<dbReference type="InterPro" id="IPR051415">
    <property type="entry name" value="LAAT-1"/>
</dbReference>
<dbReference type="InterPro" id="IPR006603">
    <property type="entry name" value="PQ-loop_rpt"/>
</dbReference>
<gene>
    <name evidence="9" type="ORF">RDB_LOCUS37523</name>
</gene>
<sequence length="527" mass="58082">MIPSTDTISHILGLTSSAAWVGAQFPQLWTNYRLQSADGLALPFLANWFAGDTTNLLGCILTNQLPFQTHRFTYSSLTCSVGDTTNLLGCILTNQLPFQTYLATYFVWIDACLLLQYLYYEWYRAPRDPLKLEIDASVGQVAPLNASPTISVSHLGASTSSLPGRPPRSRMRSHSYTRQPLPLPEDLHDEIGDEHPAMTESFHSEHRRGASLASRGRALDRGDEDVDSGSRRKRISQTSGRGASLVFLAAFGFWGFSMGRGRIEDTGLAKIGHVLSRSVENTVHPSVYFGSSSESTTPLHYVPSPAIMVAEGQEQLPPTAPPPAPPPSDDEPDRTSWTWRIGRISAWTCTTLYLTSRMPQIWKNYTRQSVEGLSISLFVCAFLGNFFYVGSVLTSARMFGTEAQRMQYLKDSLPYLLGSGGTFIFDFAIVTQSFIYRGLRPVKVTHGEPRRRYSSARAGEEEGLLSGHRRSRSMGCSQRSPSVSRGRASLDRYAKGKMSANMWTGVEQAGSLGYGATQNNPQTQSGA</sequence>
<comment type="catalytic activity">
    <reaction evidence="6">
        <text>L-histidine(out) + L-arginine(in) = L-histidine(in) + L-arginine(out)</text>
        <dbReference type="Rhea" id="RHEA:71063"/>
        <dbReference type="ChEBI" id="CHEBI:32682"/>
        <dbReference type="ChEBI" id="CHEBI:57595"/>
    </reaction>
</comment>
<dbReference type="GO" id="GO:0034488">
    <property type="term" value="P:basic amino acid transmembrane export from vacuole"/>
    <property type="evidence" value="ECO:0007669"/>
    <property type="project" value="TreeGrafter"/>
</dbReference>